<feature type="domain" description="RES" evidence="1">
    <location>
        <begin position="38"/>
        <end position="189"/>
    </location>
</feature>
<dbReference type="AlphaFoldDB" id="A0A919EDJ1"/>
<protein>
    <recommendedName>
        <fullName evidence="1">RES domain-containing protein</fullName>
    </recommendedName>
</protein>
<sequence length="224" mass="24399">MPKYPPPAALPGPPAAVTLPAGTPVYRVHGTQRDACAFNPTRAHPFYAGGRFDSTRYEEYDYTYVGLGVGAAVCEVLLRSVPFCGDGGAPRLLPRRAYAGYSLSFLRLATDVRLVSLVSGADLTAVAQDTWLVQAETPDYPQTRDWGHWIRHRTAPWAQGFVWPSKREPADRVAILFEDRCPVPPLEPAGAPPVDFGTPGGERWLNRVLAPYRTQAAPAVQGEG</sequence>
<dbReference type="Pfam" id="PF08808">
    <property type="entry name" value="RES"/>
    <property type="match status" value="1"/>
</dbReference>
<reference evidence="2" key="1">
    <citation type="journal article" date="2014" name="Int. J. Syst. Evol. Microbiol.">
        <title>Complete genome sequence of Corynebacterium casei LMG S-19264T (=DSM 44701T), isolated from a smear-ripened cheese.</title>
        <authorList>
            <consortium name="US DOE Joint Genome Institute (JGI-PGF)"/>
            <person name="Walter F."/>
            <person name="Albersmeier A."/>
            <person name="Kalinowski J."/>
            <person name="Ruckert C."/>
        </authorList>
    </citation>
    <scope>NUCLEOTIDE SEQUENCE</scope>
    <source>
        <strain evidence="2">JCM 4059</strain>
    </source>
</reference>
<dbReference type="RefSeq" id="WP_190130294.1">
    <property type="nucleotide sequence ID" value="NZ_BNBD01000005.1"/>
</dbReference>
<evidence type="ECO:0000313" key="2">
    <source>
        <dbReference type="EMBL" id="GHF48847.1"/>
    </source>
</evidence>
<dbReference type="InterPro" id="IPR014914">
    <property type="entry name" value="RES_dom"/>
</dbReference>
<organism evidence="2 3">
    <name type="scientific">Streptomyces mashuensis</name>
    <dbReference type="NCBI Taxonomy" id="33904"/>
    <lineage>
        <taxon>Bacteria</taxon>
        <taxon>Bacillati</taxon>
        <taxon>Actinomycetota</taxon>
        <taxon>Actinomycetes</taxon>
        <taxon>Kitasatosporales</taxon>
        <taxon>Streptomycetaceae</taxon>
        <taxon>Streptomyces</taxon>
    </lineage>
</organism>
<accession>A0A919EDJ1</accession>
<dbReference type="Proteomes" id="UP000638313">
    <property type="component" value="Unassembled WGS sequence"/>
</dbReference>
<gene>
    <name evidence="2" type="ORF">GCM10010218_32920</name>
</gene>
<proteinExistence type="predicted"/>
<name>A0A919EDJ1_9ACTN</name>
<evidence type="ECO:0000259" key="1">
    <source>
        <dbReference type="SMART" id="SM00953"/>
    </source>
</evidence>
<comment type="caution">
    <text evidence="2">The sequence shown here is derived from an EMBL/GenBank/DDBJ whole genome shotgun (WGS) entry which is preliminary data.</text>
</comment>
<dbReference type="SMART" id="SM00953">
    <property type="entry name" value="RES"/>
    <property type="match status" value="1"/>
</dbReference>
<evidence type="ECO:0000313" key="3">
    <source>
        <dbReference type="Proteomes" id="UP000638313"/>
    </source>
</evidence>
<reference evidence="2" key="2">
    <citation type="submission" date="2020-09" db="EMBL/GenBank/DDBJ databases">
        <authorList>
            <person name="Sun Q."/>
            <person name="Ohkuma M."/>
        </authorList>
    </citation>
    <scope>NUCLEOTIDE SEQUENCE</scope>
    <source>
        <strain evidence="2">JCM 4059</strain>
    </source>
</reference>
<keyword evidence="3" id="KW-1185">Reference proteome</keyword>
<dbReference type="EMBL" id="BNBD01000005">
    <property type="protein sequence ID" value="GHF48847.1"/>
    <property type="molecule type" value="Genomic_DNA"/>
</dbReference>